<dbReference type="STRING" id="411473.RUMCAL_02654"/>
<dbReference type="InterPro" id="IPR053842">
    <property type="entry name" value="NikA-like"/>
</dbReference>
<reference evidence="1 2" key="1">
    <citation type="submission" date="2013-07" db="EMBL/GenBank/DDBJ databases">
        <authorList>
            <person name="Weinstock G."/>
            <person name="Sodergren E."/>
            <person name="Wylie T."/>
            <person name="Fulton L."/>
            <person name="Fulton R."/>
            <person name="Fronick C."/>
            <person name="O'Laughlin M."/>
            <person name="Godfrey J."/>
            <person name="Miner T."/>
            <person name="Herter B."/>
            <person name="Appelbaum E."/>
            <person name="Cordes M."/>
            <person name="Lek S."/>
            <person name="Wollam A."/>
            <person name="Pepin K.H."/>
            <person name="Palsikar V.B."/>
            <person name="Mitreva M."/>
            <person name="Wilson R.K."/>
        </authorList>
    </citation>
    <scope>NUCLEOTIDE SEQUENCE [LARGE SCALE GENOMIC DNA]</scope>
    <source>
        <strain evidence="1 2">ATCC 27760</strain>
    </source>
</reference>
<dbReference type="PATRIC" id="fig|411473.3.peg.2223"/>
<dbReference type="HOGENOM" id="CLU_153138_2_0_9"/>
<evidence type="ECO:0000313" key="2">
    <source>
        <dbReference type="Proteomes" id="UP000016662"/>
    </source>
</evidence>
<dbReference type="eggNOG" id="ENOG5031FRY">
    <property type="taxonomic scope" value="Bacteria"/>
</dbReference>
<dbReference type="Proteomes" id="UP000016662">
    <property type="component" value="Unassembled WGS sequence"/>
</dbReference>
<dbReference type="OrthoDB" id="3176748at2"/>
<organism evidence="1 2">
    <name type="scientific">Ruminococcus callidus ATCC 27760</name>
    <dbReference type="NCBI Taxonomy" id="411473"/>
    <lineage>
        <taxon>Bacteria</taxon>
        <taxon>Bacillati</taxon>
        <taxon>Bacillota</taxon>
        <taxon>Clostridia</taxon>
        <taxon>Eubacteriales</taxon>
        <taxon>Oscillospiraceae</taxon>
        <taxon>Ruminococcus</taxon>
    </lineage>
</organism>
<dbReference type="Pfam" id="PF21983">
    <property type="entry name" value="NikA-like"/>
    <property type="match status" value="1"/>
</dbReference>
<comment type="caution">
    <text evidence="1">The sequence shown here is derived from an EMBL/GenBank/DDBJ whole genome shotgun (WGS) entry which is preliminary data.</text>
</comment>
<dbReference type="AlphaFoldDB" id="U2KGG4"/>
<evidence type="ECO:0000313" key="1">
    <source>
        <dbReference type="EMBL" id="ERJ91190.1"/>
    </source>
</evidence>
<accession>U2KGG4</accession>
<gene>
    <name evidence="1" type="ORF">RUMCAL_02654</name>
</gene>
<dbReference type="EMBL" id="AWVF01000325">
    <property type="protein sequence ID" value="ERJ91190.1"/>
    <property type="molecule type" value="Genomic_DNA"/>
</dbReference>
<proteinExistence type="predicted"/>
<sequence length="106" mass="11880">MSAKNLDSKGRFRSRTIGFRVSPEEEKLINSAVALSGLTKQDYIVKRLLCRDVVVQGNPRVYKALKNQLAEVLSELQRIENSSVSDELLETIRLINTTLNGMKGES</sequence>
<dbReference type="RefSeq" id="WP_021680835.1">
    <property type="nucleotide sequence ID" value="NZ_KI260309.1"/>
</dbReference>
<protein>
    <recommendedName>
        <fullName evidence="3">Mobilization protein</fullName>
    </recommendedName>
</protein>
<evidence type="ECO:0008006" key="3">
    <source>
        <dbReference type="Google" id="ProtNLM"/>
    </source>
</evidence>
<keyword evidence="2" id="KW-1185">Reference proteome</keyword>
<name>U2KGG4_9FIRM</name>